<dbReference type="Gene3D" id="3.90.79.10">
    <property type="entry name" value="Nucleoside Triphosphate Pyrophosphohydrolase"/>
    <property type="match status" value="1"/>
</dbReference>
<dbReference type="PRINTS" id="PR00502">
    <property type="entry name" value="NUDIXFAMILY"/>
</dbReference>
<dbReference type="GO" id="GO:0016787">
    <property type="term" value="F:hydrolase activity"/>
    <property type="evidence" value="ECO:0007669"/>
    <property type="project" value="UniProtKB-KW"/>
</dbReference>
<evidence type="ECO:0000313" key="4">
    <source>
        <dbReference type="EMBL" id="PWK30610.1"/>
    </source>
</evidence>
<dbReference type="Pfam" id="PF00293">
    <property type="entry name" value="NUDIX"/>
    <property type="match status" value="1"/>
</dbReference>
<keyword evidence="2" id="KW-0378">Hydrolase</keyword>
<dbReference type="RefSeq" id="WP_239170649.1">
    <property type="nucleotide sequence ID" value="NZ_BONA01000093.1"/>
</dbReference>
<sequence>MPWEESYLGRLRAITGSEPVLLTMGARAVVRDPDGRVLLIRRNDNGLWALPAGTMELGQTVRDCAIREVYEETGLTAHGVTPFALYSGEHLHTNVFGATYQHVSLAVRVDSWSGELVRTTDETLDAGFFDPGALPADLSGSVPVTLDHLARFEAGEPFMLV</sequence>
<dbReference type="InterPro" id="IPR020476">
    <property type="entry name" value="Nudix_hydrolase"/>
</dbReference>
<evidence type="ECO:0000259" key="3">
    <source>
        <dbReference type="PROSITE" id="PS51462"/>
    </source>
</evidence>
<evidence type="ECO:0000313" key="5">
    <source>
        <dbReference type="Proteomes" id="UP000245697"/>
    </source>
</evidence>
<gene>
    <name evidence="4" type="ORF">BC793_13710</name>
</gene>
<dbReference type="PANTHER" id="PTHR43046:SF16">
    <property type="entry name" value="ADP-RIBOSE PYROPHOSPHATASE YJHB-RELATED"/>
    <property type="match status" value="1"/>
</dbReference>
<dbReference type="InterPro" id="IPR000086">
    <property type="entry name" value="NUDIX_hydrolase_dom"/>
</dbReference>
<evidence type="ECO:0000256" key="2">
    <source>
        <dbReference type="ARBA" id="ARBA00022801"/>
    </source>
</evidence>
<proteinExistence type="predicted"/>
<dbReference type="InterPro" id="IPR015797">
    <property type="entry name" value="NUDIX_hydrolase-like_dom_sf"/>
</dbReference>
<dbReference type="PANTHER" id="PTHR43046">
    <property type="entry name" value="GDP-MANNOSE MANNOSYL HYDROLASE"/>
    <property type="match status" value="1"/>
</dbReference>
<evidence type="ECO:0000256" key="1">
    <source>
        <dbReference type="ARBA" id="ARBA00001946"/>
    </source>
</evidence>
<dbReference type="AlphaFoldDB" id="A0A316EJS4"/>
<feature type="domain" description="Nudix hydrolase" evidence="3">
    <location>
        <begin position="21"/>
        <end position="150"/>
    </location>
</feature>
<accession>A0A316EJS4</accession>
<name>A0A316EJS4_9ACTN</name>
<dbReference type="PROSITE" id="PS51462">
    <property type="entry name" value="NUDIX"/>
    <property type="match status" value="1"/>
</dbReference>
<dbReference type="EMBL" id="QGGR01000037">
    <property type="protein sequence ID" value="PWK30610.1"/>
    <property type="molecule type" value="Genomic_DNA"/>
</dbReference>
<dbReference type="SUPFAM" id="SSF55811">
    <property type="entry name" value="Nudix"/>
    <property type="match status" value="1"/>
</dbReference>
<keyword evidence="5" id="KW-1185">Reference proteome</keyword>
<dbReference type="Proteomes" id="UP000245697">
    <property type="component" value="Unassembled WGS sequence"/>
</dbReference>
<comment type="cofactor">
    <cofactor evidence="1">
        <name>Mg(2+)</name>
        <dbReference type="ChEBI" id="CHEBI:18420"/>
    </cofactor>
</comment>
<protein>
    <submittedName>
        <fullName evidence="4">ADP-ribose pyrophosphatase YjhB (NUDIX family)</fullName>
    </submittedName>
</protein>
<organism evidence="4 5">
    <name type="scientific">Actinoplanes xinjiangensis</name>
    <dbReference type="NCBI Taxonomy" id="512350"/>
    <lineage>
        <taxon>Bacteria</taxon>
        <taxon>Bacillati</taxon>
        <taxon>Actinomycetota</taxon>
        <taxon>Actinomycetes</taxon>
        <taxon>Micromonosporales</taxon>
        <taxon>Micromonosporaceae</taxon>
        <taxon>Actinoplanes</taxon>
    </lineage>
</organism>
<reference evidence="4 5" key="1">
    <citation type="submission" date="2018-05" db="EMBL/GenBank/DDBJ databases">
        <title>Genomic Encyclopedia of Archaeal and Bacterial Type Strains, Phase II (KMG-II): from individual species to whole genera.</title>
        <authorList>
            <person name="Goeker M."/>
        </authorList>
    </citation>
    <scope>NUCLEOTIDE SEQUENCE [LARGE SCALE GENOMIC DNA]</scope>
    <source>
        <strain evidence="4 5">DSM 45184</strain>
    </source>
</reference>
<comment type="caution">
    <text evidence="4">The sequence shown here is derived from an EMBL/GenBank/DDBJ whole genome shotgun (WGS) entry which is preliminary data.</text>
</comment>